<feature type="compositionally biased region" description="Basic and acidic residues" evidence="3">
    <location>
        <begin position="38"/>
        <end position="53"/>
    </location>
</feature>
<dbReference type="Pfam" id="PF03808">
    <property type="entry name" value="Glyco_tran_WecG"/>
    <property type="match status" value="1"/>
</dbReference>
<dbReference type="EMBL" id="BAABJQ010000007">
    <property type="protein sequence ID" value="GAA5185819.1"/>
    <property type="molecule type" value="Genomic_DNA"/>
</dbReference>
<accession>A0ABP9RSA4</accession>
<dbReference type="CDD" id="cd06533">
    <property type="entry name" value="Glyco_transf_WecG_TagA"/>
    <property type="match status" value="1"/>
</dbReference>
<protein>
    <submittedName>
        <fullName evidence="4">WecB/TagA/CpsF family glycosyltransferase</fullName>
    </submittedName>
</protein>
<gene>
    <name evidence="4" type="ORF">GCM10023322_30720</name>
</gene>
<keyword evidence="1" id="KW-0328">Glycosyltransferase</keyword>
<dbReference type="Proteomes" id="UP001501570">
    <property type="component" value="Unassembled WGS sequence"/>
</dbReference>
<evidence type="ECO:0000256" key="3">
    <source>
        <dbReference type="SAM" id="MobiDB-lite"/>
    </source>
</evidence>
<name>A0ABP9RSA4_9ACTN</name>
<dbReference type="PANTHER" id="PTHR34136:SF1">
    <property type="entry name" value="UDP-N-ACETYL-D-MANNOSAMINURONIC ACID TRANSFERASE"/>
    <property type="match status" value="1"/>
</dbReference>
<keyword evidence="2" id="KW-0808">Transferase</keyword>
<evidence type="ECO:0000256" key="1">
    <source>
        <dbReference type="ARBA" id="ARBA00022676"/>
    </source>
</evidence>
<feature type="compositionally biased region" description="Low complexity" evidence="3">
    <location>
        <begin position="27"/>
        <end position="37"/>
    </location>
</feature>
<keyword evidence="5" id="KW-1185">Reference proteome</keyword>
<dbReference type="InterPro" id="IPR004629">
    <property type="entry name" value="WecG_TagA_CpsF"/>
</dbReference>
<organism evidence="4 5">
    <name type="scientific">Rugosimonospora acidiphila</name>
    <dbReference type="NCBI Taxonomy" id="556531"/>
    <lineage>
        <taxon>Bacteria</taxon>
        <taxon>Bacillati</taxon>
        <taxon>Actinomycetota</taxon>
        <taxon>Actinomycetes</taxon>
        <taxon>Micromonosporales</taxon>
        <taxon>Micromonosporaceae</taxon>
        <taxon>Rugosimonospora</taxon>
    </lineage>
</organism>
<reference evidence="5" key="1">
    <citation type="journal article" date="2019" name="Int. J. Syst. Evol. Microbiol.">
        <title>The Global Catalogue of Microorganisms (GCM) 10K type strain sequencing project: providing services to taxonomists for standard genome sequencing and annotation.</title>
        <authorList>
            <consortium name="The Broad Institute Genomics Platform"/>
            <consortium name="The Broad Institute Genome Sequencing Center for Infectious Disease"/>
            <person name="Wu L."/>
            <person name="Ma J."/>
        </authorList>
    </citation>
    <scope>NUCLEOTIDE SEQUENCE [LARGE SCALE GENOMIC DNA]</scope>
    <source>
        <strain evidence="5">JCM 18304</strain>
    </source>
</reference>
<dbReference type="NCBIfam" id="TIGR00696">
    <property type="entry name" value="wecG_tagA_cpsF"/>
    <property type="match status" value="1"/>
</dbReference>
<evidence type="ECO:0000313" key="5">
    <source>
        <dbReference type="Proteomes" id="UP001501570"/>
    </source>
</evidence>
<evidence type="ECO:0000313" key="4">
    <source>
        <dbReference type="EMBL" id="GAA5185819.1"/>
    </source>
</evidence>
<evidence type="ECO:0000256" key="2">
    <source>
        <dbReference type="ARBA" id="ARBA00022679"/>
    </source>
</evidence>
<sequence length="319" mass="35536">MIGDDRHGHAMPRPQLLVAAREHARPAWARRAGAPAGREARADHRPHASRRPIDEGKRSVLGVLVDAVDYDAAVAKVLHAARARQPLGLTALAVHGVMTGVHDPLHNARLNSMDVVVPDGQPVRWALNLLYGTRLRDWVSGPELVLRVLRRMADQGLPVYLYGTTPEILDRLVVSLSRQFPRLRIAGAEPSKFRTSLPGEELALAARIQDSGARLVLVGLGCPRQETFVYGMRQHLSLPLMAVGAAFDFHAGRLRPAPGWMQHSGLAWLWRLGQEPRRLWRRYLITNVDYLIRLLAQAAHLRQPVPPEPTNQRPESLPM</sequence>
<comment type="caution">
    <text evidence="4">The sequence shown here is derived from an EMBL/GenBank/DDBJ whole genome shotgun (WGS) entry which is preliminary data.</text>
</comment>
<proteinExistence type="predicted"/>
<dbReference type="PANTHER" id="PTHR34136">
    <property type="match status" value="1"/>
</dbReference>
<feature type="region of interest" description="Disordered" evidence="3">
    <location>
        <begin position="27"/>
        <end position="53"/>
    </location>
</feature>